<keyword evidence="2" id="KW-0805">Transcription regulation</keyword>
<dbReference type="PROSITE" id="PS00041">
    <property type="entry name" value="HTH_ARAC_FAMILY_1"/>
    <property type="match status" value="1"/>
</dbReference>
<dbReference type="SUPFAM" id="SSF52172">
    <property type="entry name" value="CheY-like"/>
    <property type="match status" value="1"/>
</dbReference>
<dbReference type="Gene3D" id="1.10.10.60">
    <property type="entry name" value="Homeodomain-like"/>
    <property type="match status" value="2"/>
</dbReference>
<name>A0A1M7XXR3_9FIRM</name>
<dbReference type="CDD" id="cd17536">
    <property type="entry name" value="REC_YesN-like"/>
    <property type="match status" value="1"/>
</dbReference>
<dbReference type="GO" id="GO:0043565">
    <property type="term" value="F:sequence-specific DNA binding"/>
    <property type="evidence" value="ECO:0007669"/>
    <property type="project" value="InterPro"/>
</dbReference>
<dbReference type="GO" id="GO:0000160">
    <property type="term" value="P:phosphorelay signal transduction system"/>
    <property type="evidence" value="ECO:0007669"/>
    <property type="project" value="InterPro"/>
</dbReference>
<comment type="function">
    <text evidence="5">May play the central regulatory role in sporulation. It may be an element of the effector pathway responsible for the activation of sporulation genes in response to nutritional stress. Spo0A may act in concert with spo0H (a sigma factor) to control the expression of some genes that are critical to the sporulation process.</text>
</comment>
<evidence type="ECO:0000256" key="3">
    <source>
        <dbReference type="ARBA" id="ARBA00023125"/>
    </source>
</evidence>
<dbReference type="RefSeq" id="WP_073587080.1">
    <property type="nucleotide sequence ID" value="NZ_FRFD01000003.1"/>
</dbReference>
<dbReference type="AlphaFoldDB" id="A0A1M7XXR3"/>
<dbReference type="SMART" id="SM00342">
    <property type="entry name" value="HTH_ARAC"/>
    <property type="match status" value="1"/>
</dbReference>
<dbReference type="GO" id="GO:0003700">
    <property type="term" value="F:DNA-binding transcription factor activity"/>
    <property type="evidence" value="ECO:0007669"/>
    <property type="project" value="InterPro"/>
</dbReference>
<evidence type="ECO:0000256" key="6">
    <source>
        <dbReference type="PROSITE-ProRule" id="PRU00169"/>
    </source>
</evidence>
<dbReference type="EMBL" id="FRFD01000003">
    <property type="protein sequence ID" value="SHO43764.1"/>
    <property type="molecule type" value="Genomic_DNA"/>
</dbReference>
<evidence type="ECO:0000256" key="5">
    <source>
        <dbReference type="ARBA" id="ARBA00024867"/>
    </source>
</evidence>
<gene>
    <name evidence="9" type="ORF">SAMN02745217_00348</name>
</gene>
<dbReference type="PROSITE" id="PS01124">
    <property type="entry name" value="HTH_ARAC_FAMILY_2"/>
    <property type="match status" value="1"/>
</dbReference>
<feature type="domain" description="Response regulatory" evidence="8">
    <location>
        <begin position="4"/>
        <end position="121"/>
    </location>
</feature>
<dbReference type="OrthoDB" id="9794370at2"/>
<dbReference type="InterPro" id="IPR001789">
    <property type="entry name" value="Sig_transdc_resp-reg_receiver"/>
</dbReference>
<dbReference type="STRING" id="1121345.SAMN02745217_00348"/>
<dbReference type="Proteomes" id="UP000184612">
    <property type="component" value="Unassembled WGS sequence"/>
</dbReference>
<protein>
    <recommendedName>
        <fullName evidence="1">Stage 0 sporulation protein A homolog</fullName>
    </recommendedName>
</protein>
<feature type="modified residue" description="4-aspartylphosphate" evidence="6">
    <location>
        <position position="56"/>
    </location>
</feature>
<dbReference type="PANTHER" id="PTHR43280:SF28">
    <property type="entry name" value="HTH-TYPE TRANSCRIPTIONAL ACTIVATOR RHAS"/>
    <property type="match status" value="1"/>
</dbReference>
<evidence type="ECO:0000256" key="1">
    <source>
        <dbReference type="ARBA" id="ARBA00018672"/>
    </source>
</evidence>
<dbReference type="Pfam" id="PF00072">
    <property type="entry name" value="Response_reg"/>
    <property type="match status" value="1"/>
</dbReference>
<sequence>MSYNVVLVDDEKMVLNSLALAFNWSATDFNVIATFQSSQEALEQILILKPEVVFTDIRMPEMDGLQLMEKVLKKQPQIKFVIISGYEDFSYAKKALTLGAVGYCVKPLEDEEILALLGQIHSSIQEGERYFNTLFHSMLYKPVSENISRFTNYLLHVKGCEPEVTIAASIRDMSSEFDGYVHYYKLQCETDTYLYIIENYDFLNSIGFTRRIKQLLLKEQIINFCYIPATLNDNFYNQTKELLDCIYSYYLTPIDITKSNFLVSQEKPKTEYIDLLNTEASKNEVRNVLSLLKNYPTLYPAPERTIHDVIKIFHITVSLLQRLDHSYPEEPIYTPSDLIKKFPEIDSVFQHLIQHLSKTYSSNILINMDLIKNDTMKKILEYINRNFTSALSFQDICKTYTINPSYLSQVFKRELGTTFTNYIKDLRIHYAMELLVKTNEPISIICEKIGYDQYFYFSKLFKRETGLSPSQYREKEQKHQNKRDSI</sequence>
<evidence type="ECO:0000256" key="2">
    <source>
        <dbReference type="ARBA" id="ARBA00023015"/>
    </source>
</evidence>
<reference evidence="9 10" key="1">
    <citation type="submission" date="2016-12" db="EMBL/GenBank/DDBJ databases">
        <authorList>
            <person name="Song W.-J."/>
            <person name="Kurnit D.M."/>
        </authorList>
    </citation>
    <scope>NUCLEOTIDE SEQUENCE [LARGE SCALE GENOMIC DNA]</scope>
    <source>
        <strain evidence="9 10">DSM 12503</strain>
    </source>
</reference>
<dbReference type="InterPro" id="IPR009057">
    <property type="entry name" value="Homeodomain-like_sf"/>
</dbReference>
<keyword evidence="4" id="KW-0804">Transcription</keyword>
<evidence type="ECO:0000313" key="9">
    <source>
        <dbReference type="EMBL" id="SHO43764.1"/>
    </source>
</evidence>
<evidence type="ECO:0000259" key="7">
    <source>
        <dbReference type="PROSITE" id="PS01124"/>
    </source>
</evidence>
<evidence type="ECO:0000256" key="4">
    <source>
        <dbReference type="ARBA" id="ARBA00023163"/>
    </source>
</evidence>
<evidence type="ECO:0000259" key="8">
    <source>
        <dbReference type="PROSITE" id="PS50110"/>
    </source>
</evidence>
<dbReference type="PANTHER" id="PTHR43280">
    <property type="entry name" value="ARAC-FAMILY TRANSCRIPTIONAL REGULATOR"/>
    <property type="match status" value="1"/>
</dbReference>
<dbReference type="SUPFAM" id="SSF46689">
    <property type="entry name" value="Homeodomain-like"/>
    <property type="match status" value="2"/>
</dbReference>
<accession>A0A1M7XXR3</accession>
<dbReference type="Pfam" id="PF12833">
    <property type="entry name" value="HTH_18"/>
    <property type="match status" value="1"/>
</dbReference>
<dbReference type="InterPro" id="IPR011006">
    <property type="entry name" value="CheY-like_superfamily"/>
</dbReference>
<dbReference type="InterPro" id="IPR018060">
    <property type="entry name" value="HTH_AraC"/>
</dbReference>
<feature type="domain" description="HTH araC/xylS-type" evidence="7">
    <location>
        <begin position="377"/>
        <end position="475"/>
    </location>
</feature>
<dbReference type="Gene3D" id="3.40.50.2300">
    <property type="match status" value="1"/>
</dbReference>
<keyword evidence="6" id="KW-0597">Phosphoprotein</keyword>
<keyword evidence="3 9" id="KW-0238">DNA-binding</keyword>
<dbReference type="PROSITE" id="PS50110">
    <property type="entry name" value="RESPONSE_REGULATORY"/>
    <property type="match status" value="1"/>
</dbReference>
<evidence type="ECO:0000313" key="10">
    <source>
        <dbReference type="Proteomes" id="UP000184612"/>
    </source>
</evidence>
<keyword evidence="10" id="KW-1185">Reference proteome</keyword>
<dbReference type="InterPro" id="IPR018062">
    <property type="entry name" value="HTH_AraC-typ_CS"/>
</dbReference>
<dbReference type="SMART" id="SM00448">
    <property type="entry name" value="REC"/>
    <property type="match status" value="1"/>
</dbReference>
<proteinExistence type="predicted"/>
<organism evidence="9 10">
    <name type="scientific">Anaerocolumna xylanovorans DSM 12503</name>
    <dbReference type="NCBI Taxonomy" id="1121345"/>
    <lineage>
        <taxon>Bacteria</taxon>
        <taxon>Bacillati</taxon>
        <taxon>Bacillota</taxon>
        <taxon>Clostridia</taxon>
        <taxon>Lachnospirales</taxon>
        <taxon>Lachnospiraceae</taxon>
        <taxon>Anaerocolumna</taxon>
    </lineage>
</organism>